<evidence type="ECO:0000259" key="9">
    <source>
        <dbReference type="PROSITE" id="PS50850"/>
    </source>
</evidence>
<dbReference type="PROSITE" id="PS50850">
    <property type="entry name" value="MFS"/>
    <property type="match status" value="1"/>
</dbReference>
<feature type="transmembrane region" description="Helical" evidence="8">
    <location>
        <begin position="140"/>
        <end position="163"/>
    </location>
</feature>
<feature type="transmembrane region" description="Helical" evidence="8">
    <location>
        <begin position="245"/>
        <end position="264"/>
    </location>
</feature>
<feature type="transmembrane region" description="Helical" evidence="8">
    <location>
        <begin position="209"/>
        <end position="233"/>
    </location>
</feature>
<keyword evidence="6 8" id="KW-1133">Transmembrane helix</keyword>
<accession>A0A090GE80</accession>
<evidence type="ECO:0000256" key="3">
    <source>
        <dbReference type="ARBA" id="ARBA00022448"/>
    </source>
</evidence>
<evidence type="ECO:0000256" key="8">
    <source>
        <dbReference type="RuleBase" id="RU365088"/>
    </source>
</evidence>
<protein>
    <recommendedName>
        <fullName evidence="8">Bcr/CflA family efflux transporter</fullName>
    </recommendedName>
</protein>
<dbReference type="EMBL" id="CCNB01000004">
    <property type="protein sequence ID" value="CDX29250.1"/>
    <property type="molecule type" value="Genomic_DNA"/>
</dbReference>
<dbReference type="InterPro" id="IPR020846">
    <property type="entry name" value="MFS_dom"/>
</dbReference>
<sequence length="403" mass="42071">MSSLNQPTWPLSMPAVLLLLSPFDVLASLAMDIYLPVVPIMPGALGTSPAVVQLTLSLYMICLGVGQLVFGPISDRIGRRPVLIGGALSFMAASFLLAVTSVAPAFLPLRIAQALGASAMLVAVFATVRDVYAQRSEGAVIYGTLGSLLSFVPALGPIAGALIVNSFGWRAIFVTLGILAAVGTLNAWPRWRETRPLVDGAGRIGLGPILRSFAFWTYTLAFATAMGSFFVFFSTAPRVLIGKAGFSQFGFSLAFASAALAMIITARFAKSFVARWGIEGSVRRGMAMLLVGAALLAAGQSLAEPSFVSFVMPMWVIAIGIVLTASVTANGALEQFGETAGTAVALYFCAQSVIVSTAGTLFVIILGGDTAWPLAGFAASFAVVTLLAVWRLNSNVSEKPLNS</sequence>
<dbReference type="Gene3D" id="1.20.1720.10">
    <property type="entry name" value="Multidrug resistance protein D"/>
    <property type="match status" value="1"/>
</dbReference>
<evidence type="ECO:0000256" key="7">
    <source>
        <dbReference type="ARBA" id="ARBA00023136"/>
    </source>
</evidence>
<dbReference type="InterPro" id="IPR036259">
    <property type="entry name" value="MFS_trans_sf"/>
</dbReference>
<feature type="transmembrane region" description="Helical" evidence="8">
    <location>
        <begin position="345"/>
        <end position="365"/>
    </location>
</feature>
<keyword evidence="8" id="KW-0997">Cell inner membrane</keyword>
<feature type="transmembrane region" description="Helical" evidence="8">
    <location>
        <begin position="82"/>
        <end position="103"/>
    </location>
</feature>
<dbReference type="GO" id="GO:0005886">
    <property type="term" value="C:plasma membrane"/>
    <property type="evidence" value="ECO:0007669"/>
    <property type="project" value="UniProtKB-SubCell"/>
</dbReference>
<evidence type="ECO:0000256" key="1">
    <source>
        <dbReference type="ARBA" id="ARBA00004651"/>
    </source>
</evidence>
<dbReference type="Pfam" id="PF07690">
    <property type="entry name" value="MFS_1"/>
    <property type="match status" value="1"/>
</dbReference>
<dbReference type="GO" id="GO:1990961">
    <property type="term" value="P:xenobiotic detoxification by transmembrane export across the plasma membrane"/>
    <property type="evidence" value="ECO:0007669"/>
    <property type="project" value="InterPro"/>
</dbReference>
<name>A0A090GE80_MESPL</name>
<feature type="transmembrane region" description="Helical" evidence="8">
    <location>
        <begin position="51"/>
        <end position="70"/>
    </location>
</feature>
<keyword evidence="7 8" id="KW-0472">Membrane</keyword>
<dbReference type="SUPFAM" id="SSF103473">
    <property type="entry name" value="MFS general substrate transporter"/>
    <property type="match status" value="1"/>
</dbReference>
<evidence type="ECO:0000313" key="11">
    <source>
        <dbReference type="Proteomes" id="UP000046373"/>
    </source>
</evidence>
<dbReference type="NCBIfam" id="NF033134">
    <property type="entry name" value="cmlA_floR"/>
    <property type="match status" value="1"/>
</dbReference>
<gene>
    <name evidence="10" type="primary">cmlA</name>
    <name evidence="10" type="ORF">MPLDJ20_120440</name>
</gene>
<dbReference type="GO" id="GO:0042910">
    <property type="term" value="F:xenobiotic transmembrane transporter activity"/>
    <property type="evidence" value="ECO:0007669"/>
    <property type="project" value="InterPro"/>
</dbReference>
<evidence type="ECO:0000256" key="2">
    <source>
        <dbReference type="ARBA" id="ARBA00006236"/>
    </source>
</evidence>
<keyword evidence="4" id="KW-1003">Cell membrane</keyword>
<dbReference type="InterPro" id="IPR011701">
    <property type="entry name" value="MFS"/>
</dbReference>
<dbReference type="NCBIfam" id="TIGR00710">
    <property type="entry name" value="efflux_Bcr_CflA"/>
    <property type="match status" value="1"/>
</dbReference>
<proteinExistence type="inferred from homology"/>
<feature type="transmembrane region" description="Helical" evidence="8">
    <location>
        <begin position="371"/>
        <end position="390"/>
    </location>
</feature>
<feature type="transmembrane region" description="Helical" evidence="8">
    <location>
        <begin position="109"/>
        <end position="128"/>
    </location>
</feature>
<keyword evidence="5 8" id="KW-0812">Transmembrane</keyword>
<organism evidence="10 11">
    <name type="scientific">Mesorhizobium plurifarium</name>
    <dbReference type="NCBI Taxonomy" id="69974"/>
    <lineage>
        <taxon>Bacteria</taxon>
        <taxon>Pseudomonadati</taxon>
        <taxon>Pseudomonadota</taxon>
        <taxon>Alphaproteobacteria</taxon>
        <taxon>Hyphomicrobiales</taxon>
        <taxon>Phyllobacteriaceae</taxon>
        <taxon>Mesorhizobium</taxon>
    </lineage>
</organism>
<evidence type="ECO:0000256" key="4">
    <source>
        <dbReference type="ARBA" id="ARBA00022475"/>
    </source>
</evidence>
<dbReference type="GeneID" id="31888505"/>
<evidence type="ECO:0000313" key="10">
    <source>
        <dbReference type="EMBL" id="CDX29250.1"/>
    </source>
</evidence>
<keyword evidence="3 8" id="KW-0813">Transport</keyword>
<evidence type="ECO:0000256" key="6">
    <source>
        <dbReference type="ARBA" id="ARBA00022989"/>
    </source>
</evidence>
<evidence type="ECO:0000256" key="5">
    <source>
        <dbReference type="ARBA" id="ARBA00022692"/>
    </source>
</evidence>
<reference evidence="10 11" key="1">
    <citation type="submission" date="2014-08" db="EMBL/GenBank/DDBJ databases">
        <authorList>
            <person name="Moulin Lionel"/>
        </authorList>
    </citation>
    <scope>NUCLEOTIDE SEQUENCE [LARGE SCALE GENOMIC DNA]</scope>
</reference>
<dbReference type="PANTHER" id="PTHR23502">
    <property type="entry name" value="MAJOR FACILITATOR SUPERFAMILY"/>
    <property type="match status" value="1"/>
</dbReference>
<comment type="subcellular location">
    <subcellularLocation>
        <location evidence="8">Cell inner membrane</location>
        <topology evidence="8">Multi-pass membrane protein</topology>
    </subcellularLocation>
    <subcellularLocation>
        <location evidence="1">Cell membrane</location>
        <topology evidence="1">Multi-pass membrane protein</topology>
    </subcellularLocation>
</comment>
<dbReference type="AlphaFoldDB" id="A0A090GE80"/>
<dbReference type="PANTHER" id="PTHR23502:SF132">
    <property type="entry name" value="POLYAMINE TRANSPORTER 2-RELATED"/>
    <property type="match status" value="1"/>
</dbReference>
<feature type="transmembrane region" description="Helical" evidence="8">
    <location>
        <begin position="285"/>
        <end position="303"/>
    </location>
</feature>
<feature type="transmembrane region" description="Helical" evidence="8">
    <location>
        <begin position="169"/>
        <end position="188"/>
    </location>
</feature>
<dbReference type="Proteomes" id="UP000046373">
    <property type="component" value="Unassembled WGS sequence"/>
</dbReference>
<comment type="caution">
    <text evidence="8">Lacks conserved residue(s) required for the propagation of feature annotation.</text>
</comment>
<feature type="transmembrane region" description="Helical" evidence="8">
    <location>
        <begin position="315"/>
        <end position="333"/>
    </location>
</feature>
<dbReference type="InterPro" id="IPR004812">
    <property type="entry name" value="Efflux_drug-R_Bcr/CmlA"/>
</dbReference>
<feature type="domain" description="Major facilitator superfamily (MFS) profile" evidence="9">
    <location>
        <begin position="16"/>
        <end position="397"/>
    </location>
</feature>
<comment type="similarity">
    <text evidence="2 8">Belongs to the major facilitator superfamily. Bcr/CmlA family.</text>
</comment>